<comment type="caution">
    <text evidence="1">The sequence shown here is derived from an EMBL/GenBank/DDBJ whole genome shotgun (WGS) entry which is preliminary data.</text>
</comment>
<dbReference type="Proteomes" id="UP000053237">
    <property type="component" value="Unassembled WGS sequence"/>
</dbReference>
<evidence type="ECO:0000313" key="2">
    <source>
        <dbReference type="Proteomes" id="UP000053237"/>
    </source>
</evidence>
<keyword evidence="2" id="KW-1185">Reference proteome</keyword>
<organism evidence="1 2">
    <name type="scientific">Albugo candida</name>
    <dbReference type="NCBI Taxonomy" id="65357"/>
    <lineage>
        <taxon>Eukaryota</taxon>
        <taxon>Sar</taxon>
        <taxon>Stramenopiles</taxon>
        <taxon>Oomycota</taxon>
        <taxon>Peronosporomycetes</taxon>
        <taxon>Albuginales</taxon>
        <taxon>Albuginaceae</taxon>
        <taxon>Albugo</taxon>
    </lineage>
</organism>
<dbReference type="AlphaFoldDB" id="A0A024FTQ9"/>
<dbReference type="EMBL" id="CAIX01000262">
    <property type="protein sequence ID" value="CCI10480.1"/>
    <property type="molecule type" value="Genomic_DNA"/>
</dbReference>
<evidence type="ECO:0000313" key="1">
    <source>
        <dbReference type="EMBL" id="CCI10480.1"/>
    </source>
</evidence>
<accession>A0A024FTQ9</accession>
<proteinExistence type="predicted"/>
<reference evidence="1 2" key="1">
    <citation type="submission" date="2012-05" db="EMBL/GenBank/DDBJ databases">
        <title>Recombination and specialization in a pathogen metapopulation.</title>
        <authorList>
            <person name="Gardiner A."/>
            <person name="Kemen E."/>
            <person name="Schultz-Larsen T."/>
            <person name="MacLean D."/>
            <person name="Van Oosterhout C."/>
            <person name="Jones J.D.G."/>
        </authorList>
    </citation>
    <scope>NUCLEOTIDE SEQUENCE [LARGE SCALE GENOMIC DNA]</scope>
    <source>
        <strain evidence="1 2">Ac Nc2</strain>
    </source>
</reference>
<name>A0A024FTQ9_9STRA</name>
<protein>
    <submittedName>
        <fullName evidence="1">Uncharacterized protein</fullName>
    </submittedName>
</protein>
<gene>
    <name evidence="1" type="ORF">BN9_102190</name>
</gene>
<dbReference type="InParanoid" id="A0A024FTQ9"/>
<sequence>MGAEENPTEQFNVSLTNNCRRVFRQEEACEHQRWQKNRTEFPLDNIKDNRSLRVKFKEERDYLSLSHKVKGFCSNKCCYWEYASLQCELYIFNVAFLADKIGLTRAFCVCNIVALILVMSREI</sequence>